<dbReference type="AlphaFoldDB" id="A0A9P5Y9I2"/>
<accession>A0A9P5Y9I2</accession>
<proteinExistence type="predicted"/>
<evidence type="ECO:0000313" key="3">
    <source>
        <dbReference type="Proteomes" id="UP000807353"/>
    </source>
</evidence>
<evidence type="ECO:0000256" key="1">
    <source>
        <dbReference type="SAM" id="MobiDB-lite"/>
    </source>
</evidence>
<name>A0A9P5Y9I2_9AGAR</name>
<reference evidence="2" key="1">
    <citation type="submission" date="2020-11" db="EMBL/GenBank/DDBJ databases">
        <authorList>
            <consortium name="DOE Joint Genome Institute"/>
            <person name="Ahrendt S."/>
            <person name="Riley R."/>
            <person name="Andreopoulos W."/>
            <person name="Labutti K."/>
            <person name="Pangilinan J."/>
            <person name="Ruiz-Duenas F.J."/>
            <person name="Barrasa J.M."/>
            <person name="Sanchez-Garcia M."/>
            <person name="Camarero S."/>
            <person name="Miyauchi S."/>
            <person name="Serrano A."/>
            <person name="Linde D."/>
            <person name="Babiker R."/>
            <person name="Drula E."/>
            <person name="Ayuso-Fernandez I."/>
            <person name="Pacheco R."/>
            <person name="Padilla G."/>
            <person name="Ferreira P."/>
            <person name="Barriuso J."/>
            <person name="Kellner H."/>
            <person name="Castanera R."/>
            <person name="Alfaro M."/>
            <person name="Ramirez L."/>
            <person name="Pisabarro A.G."/>
            <person name="Kuo A."/>
            <person name="Tritt A."/>
            <person name="Lipzen A."/>
            <person name="He G."/>
            <person name="Yan M."/>
            <person name="Ng V."/>
            <person name="Cullen D."/>
            <person name="Martin F."/>
            <person name="Rosso M.-N."/>
            <person name="Henrissat B."/>
            <person name="Hibbett D."/>
            <person name="Martinez A.T."/>
            <person name="Grigoriev I.V."/>
        </authorList>
    </citation>
    <scope>NUCLEOTIDE SEQUENCE</scope>
    <source>
        <strain evidence="2">CBS 247.69</strain>
    </source>
</reference>
<dbReference type="EMBL" id="MU150253">
    <property type="protein sequence ID" value="KAF9464639.1"/>
    <property type="molecule type" value="Genomic_DNA"/>
</dbReference>
<dbReference type="Proteomes" id="UP000807353">
    <property type="component" value="Unassembled WGS sequence"/>
</dbReference>
<comment type="caution">
    <text evidence="2">The sequence shown here is derived from an EMBL/GenBank/DDBJ whole genome shotgun (WGS) entry which is preliminary data.</text>
</comment>
<sequence>MGHILLQKLGFKQRPIRSDDMPQGFLDASDASLCAEAHDLDNYLPPSQNINLLKWRRGINSNGINDPPTPVGPIYSHADFSQFIFPKKLHDNRRSIDDPKTTKVIHAEVASVQEALSDVDLLVTWKYITRTSAYLDYMIIRLNDEVVDCQLDRQYGGFMYYDNQATALQEVIERCGVYVAFNDEVTKVHSFFLKHGVRVYQEVKTDDGPRYKYLGDYFIHRTQKSLHHTDWALLNEEVKEKIVMRYANTSVTGPDDPCPGSKFSLANVRKWYDAHDNLPLVILHPTGRTFSEPTRPSLPFEASVAKQGAQPQVKSFMNMGGSAGSADERSIIAVSDIQERVLEYARASGMVSPDLSEEKDAAADSTSLDVTTYYTRDYEEMGFASRHVYTARALRAVIGNNDESYKATRQSLFELSGNRTRTGWEYSKILQALDDIVFGQVPDIVNYVEQEEENAMFPNSEQERDLEAKYDSEGSGGTERVAYPAPSGPPPPGYF</sequence>
<gene>
    <name evidence="2" type="ORF">BDZ94DRAFT_1297129</name>
</gene>
<feature type="compositionally biased region" description="Basic and acidic residues" evidence="1">
    <location>
        <begin position="461"/>
        <end position="472"/>
    </location>
</feature>
<dbReference type="OrthoDB" id="2969911at2759"/>
<feature type="compositionally biased region" description="Pro residues" evidence="1">
    <location>
        <begin position="486"/>
        <end position="495"/>
    </location>
</feature>
<evidence type="ECO:0000313" key="2">
    <source>
        <dbReference type="EMBL" id="KAF9464639.1"/>
    </source>
</evidence>
<protein>
    <submittedName>
        <fullName evidence="2">Uncharacterized protein</fullName>
    </submittedName>
</protein>
<organism evidence="2 3">
    <name type="scientific">Collybia nuda</name>
    <dbReference type="NCBI Taxonomy" id="64659"/>
    <lineage>
        <taxon>Eukaryota</taxon>
        <taxon>Fungi</taxon>
        <taxon>Dikarya</taxon>
        <taxon>Basidiomycota</taxon>
        <taxon>Agaricomycotina</taxon>
        <taxon>Agaricomycetes</taxon>
        <taxon>Agaricomycetidae</taxon>
        <taxon>Agaricales</taxon>
        <taxon>Tricholomatineae</taxon>
        <taxon>Clitocybaceae</taxon>
        <taxon>Collybia</taxon>
    </lineage>
</organism>
<keyword evidence="3" id="KW-1185">Reference proteome</keyword>
<feature type="region of interest" description="Disordered" evidence="1">
    <location>
        <begin position="454"/>
        <end position="495"/>
    </location>
</feature>